<dbReference type="Proteomes" id="UP000055024">
    <property type="component" value="Unassembled WGS sequence"/>
</dbReference>
<dbReference type="EMBL" id="JYDP01001866">
    <property type="protein sequence ID" value="KRY97694.1"/>
    <property type="molecule type" value="Genomic_DNA"/>
</dbReference>
<evidence type="ECO:0000313" key="1">
    <source>
        <dbReference type="EMBL" id="KRY97694.1"/>
    </source>
</evidence>
<name>A0A0V1GHP5_9BILA</name>
<comment type="caution">
    <text evidence="1">The sequence shown here is derived from an EMBL/GenBank/DDBJ whole genome shotgun (WGS) entry which is preliminary data.</text>
</comment>
<evidence type="ECO:0000313" key="2">
    <source>
        <dbReference type="Proteomes" id="UP000055024"/>
    </source>
</evidence>
<accession>A0A0V1GHP5</accession>
<keyword evidence="2" id="KW-1185">Reference proteome</keyword>
<organism evidence="1 2">
    <name type="scientific">Trichinella zimbabwensis</name>
    <dbReference type="NCBI Taxonomy" id="268475"/>
    <lineage>
        <taxon>Eukaryota</taxon>
        <taxon>Metazoa</taxon>
        <taxon>Ecdysozoa</taxon>
        <taxon>Nematoda</taxon>
        <taxon>Enoplea</taxon>
        <taxon>Dorylaimia</taxon>
        <taxon>Trichinellida</taxon>
        <taxon>Trichinellidae</taxon>
        <taxon>Trichinella</taxon>
    </lineage>
</organism>
<reference evidence="1 2" key="1">
    <citation type="submission" date="2015-01" db="EMBL/GenBank/DDBJ databases">
        <title>Evolution of Trichinella species and genotypes.</title>
        <authorList>
            <person name="Korhonen P.K."/>
            <person name="Edoardo P."/>
            <person name="Giuseppe L.R."/>
            <person name="Gasser R.B."/>
        </authorList>
    </citation>
    <scope>NUCLEOTIDE SEQUENCE [LARGE SCALE GENOMIC DNA]</scope>
    <source>
        <strain evidence="1">ISS1029</strain>
    </source>
</reference>
<proteinExistence type="predicted"/>
<protein>
    <submittedName>
        <fullName evidence="1">Uncharacterized protein</fullName>
    </submittedName>
</protein>
<gene>
    <name evidence="1" type="ORF">T11_13628</name>
</gene>
<dbReference type="AlphaFoldDB" id="A0A0V1GHP5"/>
<sequence length="45" mass="5170">MILIIPLSSHGYQTCGYFDLITKQCLSARKILSNSRIRKPFVIPF</sequence>